<dbReference type="InterPro" id="IPR011990">
    <property type="entry name" value="TPR-like_helical_dom_sf"/>
</dbReference>
<reference evidence="1 2" key="1">
    <citation type="journal article" date="2015" name="Sci. Rep.">
        <title>Unraveling adaptation of Pontibacter korlensis to radiation and infertility in desert through complete genome and comparative transcriptomic analysis.</title>
        <authorList>
            <person name="Dai J."/>
            <person name="Dai W."/>
            <person name="Qiu C."/>
            <person name="Yang Z."/>
            <person name="Zhang Y."/>
            <person name="Zhou M."/>
            <person name="Zhang L."/>
            <person name="Fang C."/>
            <person name="Gao Q."/>
            <person name="Yang Q."/>
            <person name="Li X."/>
            <person name="Wang Z."/>
            <person name="Wang Z."/>
            <person name="Jia Z."/>
            <person name="Chen X."/>
        </authorList>
    </citation>
    <scope>NUCLEOTIDE SEQUENCE [LARGE SCALE GENOMIC DNA]</scope>
    <source>
        <strain evidence="1 2">X14-1T</strain>
    </source>
</reference>
<dbReference type="SUPFAM" id="SSF81901">
    <property type="entry name" value="HCP-like"/>
    <property type="match status" value="1"/>
</dbReference>
<gene>
    <name evidence="1" type="ORF">PKOR_17125</name>
</gene>
<proteinExistence type="predicted"/>
<organism evidence="1 2">
    <name type="scientific">Pontibacter korlensis</name>
    <dbReference type="NCBI Taxonomy" id="400092"/>
    <lineage>
        <taxon>Bacteria</taxon>
        <taxon>Pseudomonadati</taxon>
        <taxon>Bacteroidota</taxon>
        <taxon>Cytophagia</taxon>
        <taxon>Cytophagales</taxon>
        <taxon>Hymenobacteraceae</taxon>
        <taxon>Pontibacter</taxon>
    </lineage>
</organism>
<name>A0A0E3ZI83_9BACT</name>
<dbReference type="HOGENOM" id="CLU_902703_0_0_10"/>
<evidence type="ECO:0008006" key="3">
    <source>
        <dbReference type="Google" id="ProtNLM"/>
    </source>
</evidence>
<dbReference type="Proteomes" id="UP000033109">
    <property type="component" value="Chromosome"/>
</dbReference>
<sequence>MRKIITLAFCCTLATLQFSCTSVLYVDKTQPAEVAVANEQWKVAVINRFNSSLLDIKKEKKLAVLEDGARHAFAGAIEGILQDETYDIVYTDTASYRATTYKEGLEREEVQAIDRQHPHHLLLSLEHFDAFLEQETVREQDNSKMAYFTLVTASTWALYDSTGNLLDMMVLTEKDLYNTRPVISGLLAVGPSLGNAGAMINDLAWYTGAGYWSRLSPKPVRFSRSYYSTKNLLPAAHKMAANDWSNAIALLEPLADGSHKKDAARAAYNLAVVYEAMGDIEQAKFWAREAIKRKEKLAALLLPELERY</sequence>
<protein>
    <recommendedName>
        <fullName evidence="3">Tetratricopeptide repeat protein</fullName>
    </recommendedName>
</protein>
<dbReference type="Pfam" id="PF19867">
    <property type="entry name" value="DUF6340"/>
    <property type="match status" value="1"/>
</dbReference>
<dbReference type="STRING" id="400092.PKOR_17125"/>
<evidence type="ECO:0000313" key="2">
    <source>
        <dbReference type="Proteomes" id="UP000033109"/>
    </source>
</evidence>
<dbReference type="OrthoDB" id="788968at2"/>
<dbReference type="KEGG" id="pko:PKOR_17125"/>
<dbReference type="AlphaFoldDB" id="A0A0E3ZI83"/>
<dbReference type="Gene3D" id="1.25.40.10">
    <property type="entry name" value="Tetratricopeptide repeat domain"/>
    <property type="match status" value="1"/>
</dbReference>
<evidence type="ECO:0000313" key="1">
    <source>
        <dbReference type="EMBL" id="AKD04498.1"/>
    </source>
</evidence>
<keyword evidence="2" id="KW-1185">Reference proteome</keyword>
<dbReference type="PATRIC" id="fig|400092.3.peg.3752"/>
<accession>A0A0E3ZI83</accession>
<dbReference type="EMBL" id="CP009621">
    <property type="protein sequence ID" value="AKD04498.1"/>
    <property type="molecule type" value="Genomic_DNA"/>
</dbReference>
<dbReference type="InterPro" id="IPR045921">
    <property type="entry name" value="DUF6340"/>
</dbReference>
<dbReference type="RefSeq" id="WP_046312361.1">
    <property type="nucleotide sequence ID" value="NZ_CBCSCY010000006.1"/>
</dbReference>